<dbReference type="AlphaFoldDB" id="A0A836CCU5"/>
<comment type="caution">
    <text evidence="2">The sequence shown here is derived from an EMBL/GenBank/DDBJ whole genome shotgun (WGS) entry which is preliminary data.</text>
</comment>
<evidence type="ECO:0000256" key="1">
    <source>
        <dbReference type="SAM" id="SignalP"/>
    </source>
</evidence>
<organism evidence="2 3">
    <name type="scientific">Tribonema minus</name>
    <dbReference type="NCBI Taxonomy" id="303371"/>
    <lineage>
        <taxon>Eukaryota</taxon>
        <taxon>Sar</taxon>
        <taxon>Stramenopiles</taxon>
        <taxon>Ochrophyta</taxon>
        <taxon>PX clade</taxon>
        <taxon>Xanthophyceae</taxon>
        <taxon>Tribonematales</taxon>
        <taxon>Tribonemataceae</taxon>
        <taxon>Tribonema</taxon>
    </lineage>
</organism>
<dbReference type="Proteomes" id="UP000664859">
    <property type="component" value="Unassembled WGS sequence"/>
</dbReference>
<proteinExistence type="predicted"/>
<dbReference type="EMBL" id="JAFCMP010000468">
    <property type="protein sequence ID" value="KAG5179426.1"/>
    <property type="molecule type" value="Genomic_DNA"/>
</dbReference>
<evidence type="ECO:0000313" key="2">
    <source>
        <dbReference type="EMBL" id="KAG5179426.1"/>
    </source>
</evidence>
<evidence type="ECO:0000313" key="3">
    <source>
        <dbReference type="Proteomes" id="UP000664859"/>
    </source>
</evidence>
<gene>
    <name evidence="2" type="ORF">JKP88DRAFT_280337</name>
</gene>
<protein>
    <submittedName>
        <fullName evidence="2">Uncharacterized protein</fullName>
    </submittedName>
</protein>
<feature type="chain" id="PRO_5032677258" evidence="1">
    <location>
        <begin position="18"/>
        <end position="151"/>
    </location>
</feature>
<name>A0A836CCU5_9STRA</name>
<reference evidence="2" key="1">
    <citation type="submission" date="2021-02" db="EMBL/GenBank/DDBJ databases">
        <title>First Annotated Genome of the Yellow-green Alga Tribonema minus.</title>
        <authorList>
            <person name="Mahan K.M."/>
        </authorList>
    </citation>
    <scope>NUCLEOTIDE SEQUENCE</scope>
    <source>
        <strain evidence="2">UTEX B ZZ1240</strain>
    </source>
</reference>
<feature type="signal peptide" evidence="1">
    <location>
        <begin position="1"/>
        <end position="17"/>
    </location>
</feature>
<sequence length="151" mass="16243">MFAIASLLLAAAVTVNAWPGDHVLGQPFCIKLYNDVGDNCYWTGTFQLSGVPSESALRDIISSPFTGVLKLDDGTDTETVYGAVSYSPPTNDFELTLSIIDPFGRIEIDFDNLAIGTNDQAVDGLEQWSLQTDLDTNAANELLCSATIVEC</sequence>
<accession>A0A836CCU5</accession>
<keyword evidence="1" id="KW-0732">Signal</keyword>
<keyword evidence="3" id="KW-1185">Reference proteome</keyword>